<dbReference type="Gene3D" id="2.60.120.200">
    <property type="match status" value="1"/>
</dbReference>
<sequence length="1737" mass="186999">MSNAASASDKVTVIDVTQYGADPTGVKDSAEGIQAAIEAAKEVNGPVVLDFPKGEYQIYPDHAQKRELYISNTLSRNNGDRGTYKMKNIGILLENMENVTLEGNQSSLIFHGKMMMFSTIGCKNIRIQNFDTDFQVPSVVSVTAEKVEGNTAILYVPECYNYSVSGTTVTWSSDVSPYTGQAYWSYTNNVGHVQGFDMTTATLTTSGDKFFNNVQSMEKLDGHRLKVTYNSAPSFKAGYGQQMRRTTRDHSAAFFWESDGVTMQHVELHFLHAFGVVGQLSKNITLDDVNFRNYEGSGRTGVGSADFVQMSGCGGTIRIVNSTFEDPQDDPINIHGTFLQVTERISDNKFKVHYQHHETSGFPNYYVGDEVEFVSKGTLLPIDGAKAKVTGVVGPDGHGGTMVAGNGDKADASKTDLDTIIVTLDTNMPSSVSANAAALENVTYTPSVEIENNVFREMPVRGILVTTRKPVVIRNNEFDNVAGAAVYISDDVNSWYESGHDEDVLIEGNVFRRCGVNQSSYSAFIQFDPTNNGAAEPVHKNVRIKDNTFYFTNGTSNIINAKSVNGLTFTGNKVLRFSVNEKANPAKTTLAIGESVAMNVSAVEGANINAFTFNGCRNVNISDNIYDKGVTRRVNITNMQNSEVKIGENEGVSIGSGTQPASEMIYVSSDPEVVRVDGTGHVTGLKKGTATVTAYELVGGRKFQADPVTFTVTDQSTGTVTAVKVLAKDLTVKNPSDGGYSVSGDSVTIKAMGQGLWATQTANNVIVSGENVNRGDGTFTAIVKMSGKTVNNWDEAGLFIYKDDDNYVAVERKHGTNSPKVHVVTEANGSANEDQNTENPNAEAIWLKLEKSGNTFTGYYSVDKENWTKAGNSITNDKIGNSFGVALVAGTGNSTKGTAFTFSDLEINGKAVALTEDAATGGESGNIEDLAKVKSGNAILESASVSGVSFPTFSSETKSYVTTADKNVKSVKISLKAKDENAKIEICRNGVGNGVGLKNVNEIVSAENGKNQITDQKVALVAGLNIITTRVIAEDGTTQEIYRFLVTRTGAQDASIGGISVDNKEVAGFDVSEKSYSASLTKGQTEVKIALKNLGEGAKAVLNVNGKTYNPQESIPVSGDNMTVGIAITPDGGVTEHYSLSLRVPSDSNAKLEKVQFGSTIQSNGNFNANLKEYTASTMTRTSRVTFTAQEANAKITVKCNNVTAATGKGSVETSVTMKKGNNQLQVTVESADKSRTETYIWSVEGKSEVYLSDLSYESNSATGWGSIMKDKSVDGKTLTLYDGSQEKNFEKGMGIHATANLYYNIEGMGFKKFTSYMGVDREANQDGNVKFNVYTDNKQVYTGEAVTRASEMAKLDISVEGVKILRLNVDQNGSDSNDHADFADAKFITELADDTTPETIAVTGVTLDKSTAKLTEKGQTVDLTATVAPENATNKNVIFETSNEKAATVDGNGKVTAVANGKATITVTTEDGEKTAACEVTVEIPNVPVPAPEELVNEVKNEIAAAEGRKESDYTEETWKVYEKALNAAKEAVEQKTATEEEMQQILTALRNAASALKKETPSTEKETPSTEKETPSTNPQTPETPNDGTVKVGQVIKAEGQYGVFTYKVTGKDTVEVKSITAKGKTKKSVKIFNKIKASGKTWKVTSVAANALKGNKKMESLTIEKNVRKIGKNAFANCRKLKKVTIKSKKINTIGKNAFKNINKNATVKVPKAQKKKYAKLLNKAKLSKKVKIK</sequence>
<dbReference type="InterPro" id="IPR026906">
    <property type="entry name" value="LRR_5"/>
</dbReference>
<feature type="compositionally biased region" description="Polar residues" evidence="1">
    <location>
        <begin position="1580"/>
        <end position="1589"/>
    </location>
</feature>
<evidence type="ECO:0000313" key="4">
    <source>
        <dbReference type="EMBL" id="NSG30763.1"/>
    </source>
</evidence>
<dbReference type="InterPro" id="IPR003343">
    <property type="entry name" value="Big_2"/>
</dbReference>
<dbReference type="SMART" id="SM00635">
    <property type="entry name" value="BID_2"/>
    <property type="match status" value="3"/>
</dbReference>
<dbReference type="InterPro" id="IPR008964">
    <property type="entry name" value="Invasin/intimin_cell_adhesion"/>
</dbReference>
<feature type="domain" description="BIG2" evidence="2">
    <location>
        <begin position="1151"/>
        <end position="1228"/>
    </location>
</feature>
<dbReference type="InterPro" id="IPR009784">
    <property type="entry name" value="DUF1349"/>
</dbReference>
<dbReference type="SMART" id="SM00710">
    <property type="entry name" value="PbH1"/>
    <property type="match status" value="9"/>
</dbReference>
<dbReference type="InterPro" id="IPR013320">
    <property type="entry name" value="ConA-like_dom_sf"/>
</dbReference>
<evidence type="ECO:0000259" key="2">
    <source>
        <dbReference type="SMART" id="SM00635"/>
    </source>
</evidence>
<reference evidence="4 5" key="1">
    <citation type="journal article" date="2020" name="Cell Host Microbe">
        <title>Functional and Genomic Variation between Human-Derived Isolates of Lachnospiraceae Reveals Inter- and Intra-Species Diversity.</title>
        <authorList>
            <person name="Sorbara M.T."/>
            <person name="Littmann E.R."/>
            <person name="Fontana E."/>
            <person name="Moody T.U."/>
            <person name="Kohout C.E."/>
            <person name="Gjonbalaj M."/>
            <person name="Eaton V."/>
            <person name="Seok R."/>
            <person name="Leiner I.M."/>
            <person name="Pamer E.G."/>
        </authorList>
    </citation>
    <scope>NUCLEOTIDE SEQUENCE [LARGE SCALE GENOMIC DNA]</scope>
    <source>
        <strain evidence="4 5">MSK.14.16</strain>
    </source>
</reference>
<feature type="region of interest" description="Disordered" evidence="1">
    <location>
        <begin position="1556"/>
        <end position="1591"/>
    </location>
</feature>
<dbReference type="InterPro" id="IPR008979">
    <property type="entry name" value="Galactose-bd-like_sf"/>
</dbReference>
<dbReference type="Gene3D" id="2.60.40.1080">
    <property type="match status" value="1"/>
</dbReference>
<dbReference type="SUPFAM" id="SSF49785">
    <property type="entry name" value="Galactose-binding domain-like"/>
    <property type="match status" value="1"/>
</dbReference>
<feature type="domain" description="BIG2" evidence="2">
    <location>
        <begin position="630"/>
        <end position="722"/>
    </location>
</feature>
<dbReference type="InterPro" id="IPR006626">
    <property type="entry name" value="PbH1"/>
</dbReference>
<protein>
    <submittedName>
        <fullName evidence="4">DUF1349 domain-containing protein</fullName>
    </submittedName>
</protein>
<dbReference type="InterPro" id="IPR032675">
    <property type="entry name" value="LRR_dom_sf"/>
</dbReference>
<dbReference type="SUPFAM" id="SSF49373">
    <property type="entry name" value="Invasin/intimin cell-adhesion fragments"/>
    <property type="match status" value="2"/>
</dbReference>
<dbReference type="EMBL" id="JAAWUZ010000043">
    <property type="protein sequence ID" value="NSG30763.1"/>
    <property type="molecule type" value="Genomic_DNA"/>
</dbReference>
<dbReference type="Pfam" id="PF13306">
    <property type="entry name" value="LRR_5"/>
    <property type="match status" value="1"/>
</dbReference>
<dbReference type="Gene3D" id="3.80.10.10">
    <property type="entry name" value="Ribonuclease Inhibitor"/>
    <property type="match status" value="1"/>
</dbReference>
<dbReference type="Pfam" id="PF08305">
    <property type="entry name" value="NPCBM"/>
    <property type="match status" value="1"/>
</dbReference>
<dbReference type="SUPFAM" id="SSF51126">
    <property type="entry name" value="Pectin lyase-like"/>
    <property type="match status" value="1"/>
</dbReference>
<feature type="domain" description="BIG2" evidence="2">
    <location>
        <begin position="1402"/>
        <end position="1480"/>
    </location>
</feature>
<dbReference type="Pfam" id="PF02368">
    <property type="entry name" value="Big_2"/>
    <property type="match status" value="2"/>
</dbReference>
<dbReference type="InterPro" id="IPR025883">
    <property type="entry name" value="Cadherin-like_domain"/>
</dbReference>
<accession>A0ABX2GYS4</accession>
<comment type="caution">
    <text evidence="4">The sequence shown here is derived from an EMBL/GenBank/DDBJ whole genome shotgun (WGS) entry which is preliminary data.</text>
</comment>
<dbReference type="InterPro" id="IPR012334">
    <property type="entry name" value="Pectin_lyas_fold"/>
</dbReference>
<dbReference type="SMART" id="SM00776">
    <property type="entry name" value="NPCBM"/>
    <property type="match status" value="1"/>
</dbReference>
<feature type="domain" description="Glycosyl hydrolase family 98 putative carbohydrate-binding module" evidence="3">
    <location>
        <begin position="1246"/>
        <end position="1390"/>
    </location>
</feature>
<dbReference type="Gene3D" id="2.160.20.10">
    <property type="entry name" value="Single-stranded right-handed beta-helix, Pectin lyase-like"/>
    <property type="match status" value="2"/>
</dbReference>
<dbReference type="InterPro" id="IPR038637">
    <property type="entry name" value="NPCBM_sf"/>
</dbReference>
<dbReference type="RefSeq" id="WP_173866629.1">
    <property type="nucleotide sequence ID" value="NZ_JAAWUU010000041.1"/>
</dbReference>
<dbReference type="Proteomes" id="UP000821846">
    <property type="component" value="Unassembled WGS sequence"/>
</dbReference>
<dbReference type="Pfam" id="PF12733">
    <property type="entry name" value="Cadherin-like"/>
    <property type="match status" value="2"/>
</dbReference>
<dbReference type="Pfam" id="PF07081">
    <property type="entry name" value="DUF1349"/>
    <property type="match status" value="1"/>
</dbReference>
<dbReference type="Gene3D" id="2.60.120.1060">
    <property type="entry name" value="NPCBM/NEW2 domain"/>
    <property type="match status" value="1"/>
</dbReference>
<dbReference type="InterPro" id="IPR013222">
    <property type="entry name" value="Glyco_hyd_98_carb-bd"/>
</dbReference>
<evidence type="ECO:0000313" key="5">
    <source>
        <dbReference type="Proteomes" id="UP000821846"/>
    </source>
</evidence>
<name>A0ABX2GYS4_9FIRM</name>
<feature type="compositionally biased region" description="Basic and acidic residues" evidence="1">
    <location>
        <begin position="1558"/>
        <end position="1576"/>
    </location>
</feature>
<gene>
    <name evidence="4" type="ORF">HFM93_10860</name>
</gene>
<dbReference type="InterPro" id="IPR011050">
    <property type="entry name" value="Pectin_lyase_fold/virulence"/>
</dbReference>
<organism evidence="4 5">
    <name type="scientific">Faecalicatena fissicatena</name>
    <dbReference type="NCBI Taxonomy" id="290055"/>
    <lineage>
        <taxon>Bacteria</taxon>
        <taxon>Bacillati</taxon>
        <taxon>Bacillota</taxon>
        <taxon>Clostridia</taxon>
        <taxon>Lachnospirales</taxon>
        <taxon>Lachnospiraceae</taxon>
        <taxon>Faecalicatena</taxon>
    </lineage>
</organism>
<dbReference type="SUPFAM" id="SSF49899">
    <property type="entry name" value="Concanavalin A-like lectins/glucanases"/>
    <property type="match status" value="1"/>
</dbReference>
<evidence type="ECO:0000256" key="1">
    <source>
        <dbReference type="SAM" id="MobiDB-lite"/>
    </source>
</evidence>
<dbReference type="Gene3D" id="1.20.1270.70">
    <property type="entry name" value="Designed single chain three-helix bundle"/>
    <property type="match status" value="1"/>
</dbReference>
<evidence type="ECO:0000259" key="3">
    <source>
        <dbReference type="SMART" id="SM00776"/>
    </source>
</evidence>
<proteinExistence type="predicted"/>
<keyword evidence="5" id="KW-1185">Reference proteome</keyword>